<gene>
    <name evidence="1" type="ORF">ACJMK2_033589</name>
</gene>
<sequence length="314" mass="35663">MDFAENYICGFAEEIQSAYFDKNAVTLHPVVIYTKDKEDEVKVKHKLLVVVSDELSHTSSTVFAIMKHVVKKVKAVLQNVEMAHYMTDSPMSQYRNKQIFYIVAHHDSIFPGIKAFWLYFEAGHGKGPRDGVGGTAKRLADMAVKRHSAIIHALKYILVPKSQCTEANEELSNLVGKQVKGTIQVHAVIPLGEGSIAVRNTSCFCDKCFVDGQPRNQLVQNSEAEQTTGHDENEFYQVYTYVAVIYESRWYVGEVLEYDKDDQEYNINFMVAGKNSFKWPVKPDQIWIPSSDVLCSLDEPIKQVKTRNMFKFSG</sequence>
<dbReference type="AlphaFoldDB" id="A0ABD3WNW4"/>
<dbReference type="EMBL" id="JBJQND010000005">
    <property type="protein sequence ID" value="KAL3875659.1"/>
    <property type="molecule type" value="Genomic_DNA"/>
</dbReference>
<reference evidence="1 2" key="1">
    <citation type="submission" date="2024-11" db="EMBL/GenBank/DDBJ databases">
        <title>Chromosome-level genome assembly of the freshwater bivalve Anodonta woodiana.</title>
        <authorList>
            <person name="Chen X."/>
        </authorList>
    </citation>
    <scope>NUCLEOTIDE SEQUENCE [LARGE SCALE GENOMIC DNA]</scope>
    <source>
        <strain evidence="1">MN2024</strain>
        <tissue evidence="1">Gills</tissue>
    </source>
</reference>
<dbReference type="Proteomes" id="UP001634394">
    <property type="component" value="Unassembled WGS sequence"/>
</dbReference>
<evidence type="ECO:0000313" key="1">
    <source>
        <dbReference type="EMBL" id="KAL3875659.1"/>
    </source>
</evidence>
<accession>A0ABD3WNW4</accession>
<evidence type="ECO:0000313" key="2">
    <source>
        <dbReference type="Proteomes" id="UP001634394"/>
    </source>
</evidence>
<proteinExistence type="predicted"/>
<protein>
    <submittedName>
        <fullName evidence="1">Uncharacterized protein</fullName>
    </submittedName>
</protein>
<dbReference type="PANTHER" id="PTHR46601">
    <property type="entry name" value="ULP_PROTEASE DOMAIN-CONTAINING PROTEIN"/>
    <property type="match status" value="1"/>
</dbReference>
<comment type="caution">
    <text evidence="1">The sequence shown here is derived from an EMBL/GenBank/DDBJ whole genome shotgun (WGS) entry which is preliminary data.</text>
</comment>
<keyword evidence="2" id="KW-1185">Reference proteome</keyword>
<organism evidence="1 2">
    <name type="scientific">Sinanodonta woodiana</name>
    <name type="common">Chinese pond mussel</name>
    <name type="synonym">Anodonta woodiana</name>
    <dbReference type="NCBI Taxonomy" id="1069815"/>
    <lineage>
        <taxon>Eukaryota</taxon>
        <taxon>Metazoa</taxon>
        <taxon>Spiralia</taxon>
        <taxon>Lophotrochozoa</taxon>
        <taxon>Mollusca</taxon>
        <taxon>Bivalvia</taxon>
        <taxon>Autobranchia</taxon>
        <taxon>Heteroconchia</taxon>
        <taxon>Palaeoheterodonta</taxon>
        <taxon>Unionida</taxon>
        <taxon>Unionoidea</taxon>
        <taxon>Unionidae</taxon>
        <taxon>Unioninae</taxon>
        <taxon>Sinanodonta</taxon>
    </lineage>
</organism>
<dbReference type="PANTHER" id="PTHR46601:SF1">
    <property type="entry name" value="ADF-H DOMAIN-CONTAINING PROTEIN"/>
    <property type="match status" value="1"/>
</dbReference>
<name>A0ABD3WNW4_SINWO</name>